<comment type="caution">
    <text evidence="2">The sequence shown here is derived from an EMBL/GenBank/DDBJ whole genome shotgun (WGS) entry which is preliminary data.</text>
</comment>
<sequence>MYLKHEHWRAMIYYDFKVGLSEEQCVPRLQLAFNNEAPSRAVGFRWFREFRNGRNSLQDEEHMGRPVSSDTLENVGRVRKMIEGDNPFTYHMIHYTLGIDLAAVYKVMQDELKMKKKCFSMGFASSHPTPESVKISA</sequence>
<dbReference type="EMBL" id="BGZK01002818">
    <property type="protein sequence ID" value="GBP96657.1"/>
    <property type="molecule type" value="Genomic_DNA"/>
</dbReference>
<dbReference type="GO" id="GO:0000793">
    <property type="term" value="C:condensed chromosome"/>
    <property type="evidence" value="ECO:0007669"/>
    <property type="project" value="TreeGrafter"/>
</dbReference>
<dbReference type="PANTHER" id="PTHR46060">
    <property type="entry name" value="MARINER MOS1 TRANSPOSASE-LIKE PROTEIN"/>
    <property type="match status" value="1"/>
</dbReference>
<dbReference type="PANTHER" id="PTHR46060:SF2">
    <property type="entry name" value="HISTONE-LYSINE N-METHYLTRANSFERASE SETMAR"/>
    <property type="match status" value="1"/>
</dbReference>
<keyword evidence="3" id="KW-1185">Reference proteome</keyword>
<dbReference type="Pfam" id="PF17906">
    <property type="entry name" value="HTH_48"/>
    <property type="match status" value="1"/>
</dbReference>
<dbReference type="GO" id="GO:0005634">
    <property type="term" value="C:nucleus"/>
    <property type="evidence" value="ECO:0007669"/>
    <property type="project" value="TreeGrafter"/>
</dbReference>
<protein>
    <recommendedName>
        <fullName evidence="1">Mos1 transposase HTH domain-containing protein</fullName>
    </recommendedName>
</protein>
<dbReference type="GO" id="GO:0003697">
    <property type="term" value="F:single-stranded DNA binding"/>
    <property type="evidence" value="ECO:0007669"/>
    <property type="project" value="TreeGrafter"/>
</dbReference>
<evidence type="ECO:0000313" key="2">
    <source>
        <dbReference type="EMBL" id="GBP96657.1"/>
    </source>
</evidence>
<dbReference type="InterPro" id="IPR041426">
    <property type="entry name" value="Mos1_HTH"/>
</dbReference>
<dbReference type="GO" id="GO:0044547">
    <property type="term" value="F:DNA topoisomerase binding"/>
    <property type="evidence" value="ECO:0007669"/>
    <property type="project" value="TreeGrafter"/>
</dbReference>
<dbReference type="Proteomes" id="UP000299102">
    <property type="component" value="Unassembled WGS sequence"/>
</dbReference>
<dbReference type="GO" id="GO:0003690">
    <property type="term" value="F:double-stranded DNA binding"/>
    <property type="evidence" value="ECO:0007669"/>
    <property type="project" value="TreeGrafter"/>
</dbReference>
<dbReference type="AlphaFoldDB" id="A0A4C2ACS3"/>
<dbReference type="GO" id="GO:0035861">
    <property type="term" value="C:site of double-strand break"/>
    <property type="evidence" value="ECO:0007669"/>
    <property type="project" value="TreeGrafter"/>
</dbReference>
<reference evidence="2 3" key="1">
    <citation type="journal article" date="2019" name="Commun. Biol.">
        <title>The bagworm genome reveals a unique fibroin gene that provides high tensile strength.</title>
        <authorList>
            <person name="Kono N."/>
            <person name="Nakamura H."/>
            <person name="Ohtoshi R."/>
            <person name="Tomita M."/>
            <person name="Numata K."/>
            <person name="Arakawa K."/>
        </authorList>
    </citation>
    <scope>NUCLEOTIDE SEQUENCE [LARGE SCALE GENOMIC DNA]</scope>
</reference>
<organism evidence="2 3">
    <name type="scientific">Eumeta variegata</name>
    <name type="common">Bagworm moth</name>
    <name type="synonym">Eumeta japonica</name>
    <dbReference type="NCBI Taxonomy" id="151549"/>
    <lineage>
        <taxon>Eukaryota</taxon>
        <taxon>Metazoa</taxon>
        <taxon>Ecdysozoa</taxon>
        <taxon>Arthropoda</taxon>
        <taxon>Hexapoda</taxon>
        <taxon>Insecta</taxon>
        <taxon>Pterygota</taxon>
        <taxon>Neoptera</taxon>
        <taxon>Endopterygota</taxon>
        <taxon>Lepidoptera</taxon>
        <taxon>Glossata</taxon>
        <taxon>Ditrysia</taxon>
        <taxon>Tineoidea</taxon>
        <taxon>Psychidae</taxon>
        <taxon>Oiketicinae</taxon>
        <taxon>Eumeta</taxon>
    </lineage>
</organism>
<evidence type="ECO:0000313" key="3">
    <source>
        <dbReference type="Proteomes" id="UP000299102"/>
    </source>
</evidence>
<dbReference type="STRING" id="151549.A0A4C2ACS3"/>
<dbReference type="InterPro" id="IPR052709">
    <property type="entry name" value="Transposase-MT_Hybrid"/>
</dbReference>
<accession>A0A4C2ACS3</accession>
<name>A0A4C2ACS3_EUMVA</name>
<dbReference type="GO" id="GO:0044774">
    <property type="term" value="P:mitotic DNA integrity checkpoint signaling"/>
    <property type="evidence" value="ECO:0007669"/>
    <property type="project" value="TreeGrafter"/>
</dbReference>
<feature type="domain" description="Mos1 transposase HTH" evidence="1">
    <location>
        <begin position="6"/>
        <end position="53"/>
    </location>
</feature>
<gene>
    <name evidence="2" type="ORF">EVAR_68930_1</name>
</gene>
<dbReference type="OrthoDB" id="10017160at2759"/>
<dbReference type="GO" id="GO:0006303">
    <property type="term" value="P:double-strand break repair via nonhomologous end joining"/>
    <property type="evidence" value="ECO:0007669"/>
    <property type="project" value="TreeGrafter"/>
</dbReference>
<dbReference type="GO" id="GO:0031297">
    <property type="term" value="P:replication fork processing"/>
    <property type="evidence" value="ECO:0007669"/>
    <property type="project" value="TreeGrafter"/>
</dbReference>
<dbReference type="Gene3D" id="1.10.10.1450">
    <property type="match status" value="1"/>
</dbReference>
<dbReference type="GO" id="GO:0042800">
    <property type="term" value="F:histone H3K4 methyltransferase activity"/>
    <property type="evidence" value="ECO:0007669"/>
    <property type="project" value="TreeGrafter"/>
</dbReference>
<dbReference type="GO" id="GO:0046975">
    <property type="term" value="F:histone H3K36 methyltransferase activity"/>
    <property type="evidence" value="ECO:0007669"/>
    <property type="project" value="TreeGrafter"/>
</dbReference>
<dbReference type="GO" id="GO:0000729">
    <property type="term" value="P:DNA double-strand break processing"/>
    <property type="evidence" value="ECO:0007669"/>
    <property type="project" value="TreeGrafter"/>
</dbReference>
<evidence type="ECO:0000259" key="1">
    <source>
        <dbReference type="Pfam" id="PF17906"/>
    </source>
</evidence>
<proteinExistence type="predicted"/>
<dbReference type="GO" id="GO:0015074">
    <property type="term" value="P:DNA integration"/>
    <property type="evidence" value="ECO:0007669"/>
    <property type="project" value="TreeGrafter"/>
</dbReference>
<dbReference type="GO" id="GO:0000014">
    <property type="term" value="F:single-stranded DNA endodeoxyribonuclease activity"/>
    <property type="evidence" value="ECO:0007669"/>
    <property type="project" value="TreeGrafter"/>
</dbReference>